<evidence type="ECO:0000313" key="2">
    <source>
        <dbReference type="Proteomes" id="UP000821845"/>
    </source>
</evidence>
<keyword evidence="2" id="KW-1185">Reference proteome</keyword>
<accession>A0ACB7THU5</accession>
<comment type="caution">
    <text evidence="1">The sequence shown here is derived from an EMBL/GenBank/DDBJ whole genome shotgun (WGS) entry which is preliminary data.</text>
</comment>
<protein>
    <submittedName>
        <fullName evidence="1">Uncharacterized protein</fullName>
    </submittedName>
</protein>
<evidence type="ECO:0000313" key="1">
    <source>
        <dbReference type="EMBL" id="KAH6946741.1"/>
    </source>
</evidence>
<dbReference type="EMBL" id="CM023481">
    <property type="protein sequence ID" value="KAH6946741.1"/>
    <property type="molecule type" value="Genomic_DNA"/>
</dbReference>
<name>A0ACB7THU5_HYAAI</name>
<organism evidence="1 2">
    <name type="scientific">Hyalomma asiaticum</name>
    <name type="common">Tick</name>
    <dbReference type="NCBI Taxonomy" id="266040"/>
    <lineage>
        <taxon>Eukaryota</taxon>
        <taxon>Metazoa</taxon>
        <taxon>Ecdysozoa</taxon>
        <taxon>Arthropoda</taxon>
        <taxon>Chelicerata</taxon>
        <taxon>Arachnida</taxon>
        <taxon>Acari</taxon>
        <taxon>Parasitiformes</taxon>
        <taxon>Ixodida</taxon>
        <taxon>Ixodoidea</taxon>
        <taxon>Ixodidae</taxon>
        <taxon>Hyalomminae</taxon>
        <taxon>Hyalomma</taxon>
    </lineage>
</organism>
<gene>
    <name evidence="1" type="ORF">HPB50_014827</name>
</gene>
<sequence length="157" mass="17425">MTNKDLETLCANMSKASAEQLRELNDGEVIPLPPLDGVSKSEAVFEIIETLRGISLPSVRLQYIANFYVWLSVNKVLSSWTVYSVNPLKVPHVYFNVHREIARAVGGRDHSLVFVTSVSPAARYACIMTPYVVPGRYNTLSSVCASGTGWTTWPYVQ</sequence>
<reference evidence="1" key="1">
    <citation type="submission" date="2020-05" db="EMBL/GenBank/DDBJ databases">
        <title>Large-scale comparative analyses of tick genomes elucidate their genetic diversity and vector capacities.</title>
        <authorList>
            <person name="Jia N."/>
            <person name="Wang J."/>
            <person name="Shi W."/>
            <person name="Du L."/>
            <person name="Sun Y."/>
            <person name="Zhan W."/>
            <person name="Jiang J."/>
            <person name="Wang Q."/>
            <person name="Zhang B."/>
            <person name="Ji P."/>
            <person name="Sakyi L.B."/>
            <person name="Cui X."/>
            <person name="Yuan T."/>
            <person name="Jiang B."/>
            <person name="Yang W."/>
            <person name="Lam T.T.-Y."/>
            <person name="Chang Q."/>
            <person name="Ding S."/>
            <person name="Wang X."/>
            <person name="Zhu J."/>
            <person name="Ruan X."/>
            <person name="Zhao L."/>
            <person name="Wei J."/>
            <person name="Que T."/>
            <person name="Du C."/>
            <person name="Cheng J."/>
            <person name="Dai P."/>
            <person name="Han X."/>
            <person name="Huang E."/>
            <person name="Gao Y."/>
            <person name="Liu J."/>
            <person name="Shao H."/>
            <person name="Ye R."/>
            <person name="Li L."/>
            <person name="Wei W."/>
            <person name="Wang X."/>
            <person name="Wang C."/>
            <person name="Yang T."/>
            <person name="Huo Q."/>
            <person name="Li W."/>
            <person name="Guo W."/>
            <person name="Chen H."/>
            <person name="Zhou L."/>
            <person name="Ni X."/>
            <person name="Tian J."/>
            <person name="Zhou Y."/>
            <person name="Sheng Y."/>
            <person name="Liu T."/>
            <person name="Pan Y."/>
            <person name="Xia L."/>
            <person name="Li J."/>
            <person name="Zhao F."/>
            <person name="Cao W."/>
        </authorList>
    </citation>
    <scope>NUCLEOTIDE SEQUENCE</scope>
    <source>
        <strain evidence="1">Hyas-2018</strain>
    </source>
</reference>
<dbReference type="Proteomes" id="UP000821845">
    <property type="component" value="Chromosome 1"/>
</dbReference>
<proteinExistence type="predicted"/>